<gene>
    <name evidence="1" type="ORF">G2W53_015127</name>
</gene>
<evidence type="ECO:0000313" key="1">
    <source>
        <dbReference type="EMBL" id="KAF7832794.1"/>
    </source>
</evidence>
<name>A0A834WUS1_9FABA</name>
<keyword evidence="2" id="KW-1185">Reference proteome</keyword>
<comment type="caution">
    <text evidence="1">The sequence shown here is derived from an EMBL/GenBank/DDBJ whole genome shotgun (WGS) entry which is preliminary data.</text>
</comment>
<proteinExistence type="predicted"/>
<protein>
    <submittedName>
        <fullName evidence="1">Uncharacterized protein</fullName>
    </submittedName>
</protein>
<dbReference type="AlphaFoldDB" id="A0A834WUS1"/>
<dbReference type="Proteomes" id="UP000634136">
    <property type="component" value="Unassembled WGS sequence"/>
</dbReference>
<dbReference type="EMBL" id="JAAIUW010000005">
    <property type="protein sequence ID" value="KAF7832794.1"/>
    <property type="molecule type" value="Genomic_DNA"/>
</dbReference>
<accession>A0A834WUS1</accession>
<organism evidence="1 2">
    <name type="scientific">Senna tora</name>
    <dbReference type="NCBI Taxonomy" id="362788"/>
    <lineage>
        <taxon>Eukaryota</taxon>
        <taxon>Viridiplantae</taxon>
        <taxon>Streptophyta</taxon>
        <taxon>Embryophyta</taxon>
        <taxon>Tracheophyta</taxon>
        <taxon>Spermatophyta</taxon>
        <taxon>Magnoliopsida</taxon>
        <taxon>eudicotyledons</taxon>
        <taxon>Gunneridae</taxon>
        <taxon>Pentapetalae</taxon>
        <taxon>rosids</taxon>
        <taxon>fabids</taxon>
        <taxon>Fabales</taxon>
        <taxon>Fabaceae</taxon>
        <taxon>Caesalpinioideae</taxon>
        <taxon>Cassia clade</taxon>
        <taxon>Senna</taxon>
    </lineage>
</organism>
<reference evidence="1" key="1">
    <citation type="submission" date="2020-09" db="EMBL/GenBank/DDBJ databases">
        <title>Genome-Enabled Discovery of Anthraquinone Biosynthesis in Senna tora.</title>
        <authorList>
            <person name="Kang S.-H."/>
            <person name="Pandey R.P."/>
            <person name="Lee C.-M."/>
            <person name="Sim J.-S."/>
            <person name="Jeong J.-T."/>
            <person name="Choi B.-S."/>
            <person name="Jung M."/>
            <person name="Ginzburg D."/>
            <person name="Zhao K."/>
            <person name="Won S.Y."/>
            <person name="Oh T.-J."/>
            <person name="Yu Y."/>
            <person name="Kim N.-H."/>
            <person name="Lee O.R."/>
            <person name="Lee T.-H."/>
            <person name="Bashyal P."/>
            <person name="Kim T.-S."/>
            <person name="Lee W.-H."/>
            <person name="Kawkins C."/>
            <person name="Kim C.-K."/>
            <person name="Kim J.S."/>
            <person name="Ahn B.O."/>
            <person name="Rhee S.Y."/>
            <person name="Sohng J.K."/>
        </authorList>
    </citation>
    <scope>NUCLEOTIDE SEQUENCE</scope>
    <source>
        <tissue evidence="1">Leaf</tissue>
    </source>
</reference>
<sequence length="157" mass="17832">MSSRCIRSLGAVVSLQQILPEKTQKCFGRVKEKKPPLPRKRKCLVWRQVREISCSTLLRIFHSLLAASLFLAQPLKHSHRRQKLSPSKEDPWPPDRSLGAVVSLHQISQRRHLVAADLARENAEVLWESEGEEASTAAEEEVFGLEVSERNVLLYSV</sequence>
<evidence type="ECO:0000313" key="2">
    <source>
        <dbReference type="Proteomes" id="UP000634136"/>
    </source>
</evidence>